<name>A0A814Q8Z7_9BILA</name>
<reference evidence="3" key="1">
    <citation type="submission" date="2021-02" db="EMBL/GenBank/DDBJ databases">
        <authorList>
            <person name="Nowell W R."/>
        </authorList>
    </citation>
    <scope>NUCLEOTIDE SEQUENCE</scope>
</reference>
<feature type="non-terminal residue" evidence="3">
    <location>
        <position position="1"/>
    </location>
</feature>
<comment type="caution">
    <text evidence="3">The sequence shown here is derived from an EMBL/GenBank/DDBJ whole genome shotgun (WGS) entry which is preliminary data.</text>
</comment>
<dbReference type="CDD" id="cd00051">
    <property type="entry name" value="EFh"/>
    <property type="match status" value="1"/>
</dbReference>
<evidence type="ECO:0000313" key="3">
    <source>
        <dbReference type="EMBL" id="CAF1116291.1"/>
    </source>
</evidence>
<evidence type="ECO:0000259" key="2">
    <source>
        <dbReference type="PROSITE" id="PS50222"/>
    </source>
</evidence>
<evidence type="ECO:0000256" key="1">
    <source>
        <dbReference type="ARBA" id="ARBA00022837"/>
    </source>
</evidence>
<dbReference type="PROSITE" id="PS50222">
    <property type="entry name" value="EF_HAND_2"/>
    <property type="match status" value="1"/>
</dbReference>
<dbReference type="InterPro" id="IPR011992">
    <property type="entry name" value="EF-hand-dom_pair"/>
</dbReference>
<protein>
    <recommendedName>
        <fullName evidence="2">EF-hand domain-containing protein</fullName>
    </recommendedName>
</protein>
<dbReference type="GO" id="GO:0005509">
    <property type="term" value="F:calcium ion binding"/>
    <property type="evidence" value="ECO:0007669"/>
    <property type="project" value="InterPro"/>
</dbReference>
<sequence>TLKGTIVHPPFPLGYQRTTYEQVVDVVKRLNSPMRYKHSHTPSQLPSKKYLSVDETDILINHLTKVKSIRSDEYYSKEFRKLDKDNDGNITVNEFRKCYLPMQEMLGMSPVLAGREIQALLSRLDVDRNATISFDVLKIINWACGIWYRNIQCSVQTSLNVLNVAQNHPSLAPSCHAVQQHRNDLNQAAKLAVNDGVIKLSHIQHAQQQQPYNYDSNGFL</sequence>
<dbReference type="OrthoDB" id="10118268at2759"/>
<gene>
    <name evidence="3" type="ORF">GPM918_LOCUS19471</name>
    <name evidence="4" type="ORF">SRO942_LOCUS19473</name>
</gene>
<proteinExistence type="predicted"/>
<dbReference type="Gene3D" id="1.10.238.10">
    <property type="entry name" value="EF-hand"/>
    <property type="match status" value="1"/>
</dbReference>
<keyword evidence="1" id="KW-0106">Calcium</keyword>
<evidence type="ECO:0000313" key="4">
    <source>
        <dbReference type="EMBL" id="CAF3880241.1"/>
    </source>
</evidence>
<dbReference type="Pfam" id="PF13499">
    <property type="entry name" value="EF-hand_7"/>
    <property type="match status" value="1"/>
</dbReference>
<dbReference type="EMBL" id="CAJOBC010005918">
    <property type="protein sequence ID" value="CAF3880241.1"/>
    <property type="molecule type" value="Genomic_DNA"/>
</dbReference>
<dbReference type="AlphaFoldDB" id="A0A814Q8Z7"/>
<dbReference type="PROSITE" id="PS00018">
    <property type="entry name" value="EF_HAND_1"/>
    <property type="match status" value="1"/>
</dbReference>
<dbReference type="EMBL" id="CAJNOQ010005917">
    <property type="protein sequence ID" value="CAF1116291.1"/>
    <property type="molecule type" value="Genomic_DNA"/>
</dbReference>
<feature type="domain" description="EF-hand" evidence="2">
    <location>
        <begin position="70"/>
        <end position="105"/>
    </location>
</feature>
<dbReference type="SUPFAM" id="SSF47473">
    <property type="entry name" value="EF-hand"/>
    <property type="match status" value="1"/>
</dbReference>
<dbReference type="Proteomes" id="UP000681722">
    <property type="component" value="Unassembled WGS sequence"/>
</dbReference>
<dbReference type="InterPro" id="IPR018247">
    <property type="entry name" value="EF_Hand_1_Ca_BS"/>
</dbReference>
<organism evidence="3 5">
    <name type="scientific">Didymodactylos carnosus</name>
    <dbReference type="NCBI Taxonomy" id="1234261"/>
    <lineage>
        <taxon>Eukaryota</taxon>
        <taxon>Metazoa</taxon>
        <taxon>Spiralia</taxon>
        <taxon>Gnathifera</taxon>
        <taxon>Rotifera</taxon>
        <taxon>Eurotatoria</taxon>
        <taxon>Bdelloidea</taxon>
        <taxon>Philodinida</taxon>
        <taxon>Philodinidae</taxon>
        <taxon>Didymodactylos</taxon>
    </lineage>
</organism>
<keyword evidence="5" id="KW-1185">Reference proteome</keyword>
<accession>A0A814Q8Z7</accession>
<dbReference type="Proteomes" id="UP000663829">
    <property type="component" value="Unassembled WGS sequence"/>
</dbReference>
<dbReference type="InterPro" id="IPR002048">
    <property type="entry name" value="EF_hand_dom"/>
</dbReference>
<evidence type="ECO:0000313" key="5">
    <source>
        <dbReference type="Proteomes" id="UP000663829"/>
    </source>
</evidence>